<keyword evidence="4" id="KW-1185">Reference proteome</keyword>
<keyword evidence="1" id="KW-0812">Transmembrane</keyword>
<dbReference type="InterPro" id="IPR000045">
    <property type="entry name" value="Prepilin_IV_endopep_pep"/>
</dbReference>
<dbReference type="HOGENOM" id="CLU_057101_11_1_11"/>
<proteinExistence type="predicted"/>
<dbReference type="RefSeq" id="WP_004600645.1">
    <property type="nucleotide sequence ID" value="NZ_HF541866.1"/>
</dbReference>
<organism evidence="3 4">
    <name type="scientific">Corynebacterium otitidis ATCC 51513</name>
    <dbReference type="NCBI Taxonomy" id="883169"/>
    <lineage>
        <taxon>Bacteria</taxon>
        <taxon>Bacillati</taxon>
        <taxon>Actinomycetota</taxon>
        <taxon>Actinomycetes</taxon>
        <taxon>Mycobacteriales</taxon>
        <taxon>Corynebacteriaceae</taxon>
        <taxon>Corynebacterium</taxon>
    </lineage>
</organism>
<dbReference type="Pfam" id="PF01478">
    <property type="entry name" value="Peptidase_A24"/>
    <property type="match status" value="1"/>
</dbReference>
<dbReference type="eggNOG" id="COG1989">
    <property type="taxonomic scope" value="Bacteria"/>
</dbReference>
<accession>K0YGQ6</accession>
<evidence type="ECO:0000313" key="3">
    <source>
        <dbReference type="EMBL" id="EJZ82338.1"/>
    </source>
</evidence>
<dbReference type="Proteomes" id="UP000006078">
    <property type="component" value="Unassembled WGS sequence"/>
</dbReference>
<reference evidence="3 4" key="1">
    <citation type="submission" date="2012-08" db="EMBL/GenBank/DDBJ databases">
        <title>The Genome Sequence of Turicella otitidis ATCC 51513.</title>
        <authorList>
            <consortium name="The Broad Institute Genome Sequencing Platform"/>
            <person name="Earl A."/>
            <person name="Ward D."/>
            <person name="Feldgarden M."/>
            <person name="Gevers D."/>
            <person name="Huys G."/>
            <person name="Walker B."/>
            <person name="Young S.K."/>
            <person name="Zeng Q."/>
            <person name="Gargeya S."/>
            <person name="Fitzgerald M."/>
            <person name="Haas B."/>
            <person name="Abouelleil A."/>
            <person name="Alvarado L."/>
            <person name="Arachchi H.M."/>
            <person name="Berlin A.M."/>
            <person name="Chapman S.B."/>
            <person name="Goldberg J."/>
            <person name="Griggs A."/>
            <person name="Gujja S."/>
            <person name="Hansen M."/>
            <person name="Howarth C."/>
            <person name="Imamovic A."/>
            <person name="Larimer J."/>
            <person name="McCowen C."/>
            <person name="Montmayeur A."/>
            <person name="Murphy C."/>
            <person name="Neiman D."/>
            <person name="Pearson M."/>
            <person name="Priest M."/>
            <person name="Roberts A."/>
            <person name="Saif S."/>
            <person name="Shea T."/>
            <person name="Sisk P."/>
            <person name="Sykes S."/>
            <person name="Wortman J."/>
            <person name="Nusbaum C."/>
            <person name="Birren B."/>
        </authorList>
    </citation>
    <scope>NUCLEOTIDE SEQUENCE [LARGE SCALE GENOMIC DNA]</scope>
    <source>
        <strain evidence="3 4">ATCC 51513</strain>
    </source>
</reference>
<dbReference type="GO" id="GO:0016020">
    <property type="term" value="C:membrane"/>
    <property type="evidence" value="ECO:0007669"/>
    <property type="project" value="InterPro"/>
</dbReference>
<keyword evidence="1" id="KW-1133">Transmembrane helix</keyword>
<dbReference type="STRING" id="29321.AAV33_02180"/>
<feature type="transmembrane region" description="Helical" evidence="1">
    <location>
        <begin position="83"/>
        <end position="115"/>
    </location>
</feature>
<sequence>MSPGALLPLAFCLVWGGALAAVDARSRRLPDYLTLPGAAACAAWALTCGRPALLLGGLAWAGLYLVAGLLAPEGAVGGGDVKFALGLGVLAATAGPAGLLLAAAGSSVLTLLYCAAARATSAPHGPAMAAATALVLAGDLAAGAWR</sequence>
<evidence type="ECO:0000259" key="2">
    <source>
        <dbReference type="Pfam" id="PF01478"/>
    </source>
</evidence>
<protein>
    <recommendedName>
        <fullName evidence="2">Prepilin type IV endopeptidase peptidase domain-containing protein</fullName>
    </recommendedName>
</protein>
<dbReference type="EMBL" id="AHAE01000034">
    <property type="protein sequence ID" value="EJZ82338.1"/>
    <property type="molecule type" value="Genomic_DNA"/>
</dbReference>
<dbReference type="GO" id="GO:0004190">
    <property type="term" value="F:aspartic-type endopeptidase activity"/>
    <property type="evidence" value="ECO:0007669"/>
    <property type="project" value="InterPro"/>
</dbReference>
<keyword evidence="1" id="KW-0472">Membrane</keyword>
<dbReference type="AlphaFoldDB" id="K0YGQ6"/>
<dbReference type="OrthoDB" id="4428077at2"/>
<evidence type="ECO:0000256" key="1">
    <source>
        <dbReference type="SAM" id="Phobius"/>
    </source>
</evidence>
<comment type="caution">
    <text evidence="3">The sequence shown here is derived from an EMBL/GenBank/DDBJ whole genome shotgun (WGS) entry which is preliminary data.</text>
</comment>
<evidence type="ECO:0000313" key="4">
    <source>
        <dbReference type="Proteomes" id="UP000006078"/>
    </source>
</evidence>
<name>K0YGQ6_9CORY</name>
<feature type="domain" description="Prepilin type IV endopeptidase peptidase" evidence="2">
    <location>
        <begin position="11"/>
        <end position="114"/>
    </location>
</feature>
<gene>
    <name evidence="3" type="ORF">HMPREF9719_00755</name>
</gene>
<feature type="transmembrane region" description="Helical" evidence="1">
    <location>
        <begin position="53"/>
        <end position="71"/>
    </location>
</feature>
<dbReference type="Gene3D" id="1.20.120.1220">
    <property type="match status" value="1"/>
</dbReference>